<feature type="compositionally biased region" description="Basic and acidic residues" evidence="1">
    <location>
        <begin position="101"/>
        <end position="111"/>
    </location>
</feature>
<sequence>SVGVTEQQPSRTIKTVTADPDESLPLPPPPEPPSIPPVSLDDDHGTPGMVLAILNTGAFTHTECVGDTYPCDFSDIIMIPLPPPPPPAISPDAQPSPQPAPDDHVSTQDKNAKRRLTGTARVFSKKSRQDGLLEENPSPPRSPRRGISRSPGPHAPMSPFWKQVNCVMFKMLQP</sequence>
<dbReference type="Proteomes" id="UP000271889">
    <property type="component" value="Unassembled WGS sequence"/>
</dbReference>
<accession>A0A3P7M9W3</accession>
<feature type="region of interest" description="Disordered" evidence="1">
    <location>
        <begin position="1"/>
        <end position="46"/>
    </location>
</feature>
<feature type="compositionally biased region" description="Polar residues" evidence="1">
    <location>
        <begin position="1"/>
        <end position="15"/>
    </location>
</feature>
<dbReference type="OrthoDB" id="10670284at2759"/>
<organism evidence="2 3">
    <name type="scientific">Cylicostephanus goldi</name>
    <name type="common">Nematode worm</name>
    <dbReference type="NCBI Taxonomy" id="71465"/>
    <lineage>
        <taxon>Eukaryota</taxon>
        <taxon>Metazoa</taxon>
        <taxon>Ecdysozoa</taxon>
        <taxon>Nematoda</taxon>
        <taxon>Chromadorea</taxon>
        <taxon>Rhabditida</taxon>
        <taxon>Rhabditina</taxon>
        <taxon>Rhabditomorpha</taxon>
        <taxon>Strongyloidea</taxon>
        <taxon>Strongylidae</taxon>
        <taxon>Cylicostephanus</taxon>
    </lineage>
</organism>
<reference evidence="2 3" key="1">
    <citation type="submission" date="2018-11" db="EMBL/GenBank/DDBJ databases">
        <authorList>
            <consortium name="Pathogen Informatics"/>
        </authorList>
    </citation>
    <scope>NUCLEOTIDE SEQUENCE [LARGE SCALE GENOMIC DNA]</scope>
</reference>
<evidence type="ECO:0000313" key="2">
    <source>
        <dbReference type="EMBL" id="VDN26265.1"/>
    </source>
</evidence>
<evidence type="ECO:0000256" key="1">
    <source>
        <dbReference type="SAM" id="MobiDB-lite"/>
    </source>
</evidence>
<dbReference type="EMBL" id="UYRV01110805">
    <property type="protein sequence ID" value="VDN26265.1"/>
    <property type="molecule type" value="Genomic_DNA"/>
</dbReference>
<evidence type="ECO:0000313" key="3">
    <source>
        <dbReference type="Proteomes" id="UP000271889"/>
    </source>
</evidence>
<feature type="region of interest" description="Disordered" evidence="1">
    <location>
        <begin position="77"/>
        <end position="159"/>
    </location>
</feature>
<keyword evidence="3" id="KW-1185">Reference proteome</keyword>
<dbReference type="AlphaFoldDB" id="A0A3P7M9W3"/>
<name>A0A3P7M9W3_CYLGO</name>
<protein>
    <submittedName>
        <fullName evidence="2">Uncharacterized protein</fullName>
    </submittedName>
</protein>
<feature type="compositionally biased region" description="Pro residues" evidence="1">
    <location>
        <begin position="25"/>
        <end position="36"/>
    </location>
</feature>
<feature type="compositionally biased region" description="Pro residues" evidence="1">
    <location>
        <begin position="80"/>
        <end position="100"/>
    </location>
</feature>
<feature type="non-terminal residue" evidence="2">
    <location>
        <position position="1"/>
    </location>
</feature>
<gene>
    <name evidence="2" type="ORF">CGOC_LOCUS10343</name>
</gene>
<proteinExistence type="predicted"/>